<name>A0A1X2GPH3_9FUNG</name>
<organism evidence="2 3">
    <name type="scientific">Hesseltinella vesiculosa</name>
    <dbReference type="NCBI Taxonomy" id="101127"/>
    <lineage>
        <taxon>Eukaryota</taxon>
        <taxon>Fungi</taxon>
        <taxon>Fungi incertae sedis</taxon>
        <taxon>Mucoromycota</taxon>
        <taxon>Mucoromycotina</taxon>
        <taxon>Mucoromycetes</taxon>
        <taxon>Mucorales</taxon>
        <taxon>Cunninghamellaceae</taxon>
        <taxon>Hesseltinella</taxon>
    </lineage>
</organism>
<feature type="region of interest" description="Disordered" evidence="1">
    <location>
        <begin position="282"/>
        <end position="302"/>
    </location>
</feature>
<proteinExistence type="predicted"/>
<feature type="compositionally biased region" description="Low complexity" evidence="1">
    <location>
        <begin position="163"/>
        <end position="180"/>
    </location>
</feature>
<keyword evidence="3" id="KW-1185">Reference proteome</keyword>
<protein>
    <recommendedName>
        <fullName evidence="4">ACB domain-containing protein</fullName>
    </recommendedName>
</protein>
<dbReference type="STRING" id="101127.A0A1X2GPH3"/>
<dbReference type="OrthoDB" id="2290502at2759"/>
<evidence type="ECO:0000313" key="2">
    <source>
        <dbReference type="EMBL" id="ORX58324.1"/>
    </source>
</evidence>
<sequence>MSIQQGPACLMLLVVPNGRDAWKAIEGLNALEAQHQYVEVLLKAAQEAFLVPTSKPQAQEILQTFAKLQPPFDDDTSTATDNDDIITTTTEDEGLLGQQEEEDDEEQAYLKDVQASSGRLTPVTRPLPTTIPTSMIPHGQYRPPRRPSSAMSNRSTNLKRLGSSPVPIPTSKPSTSVSPVALKSIHPAAPNRGSPSFLPASRGPRRTPSSPKRVHPDHFDHPNPWASSSQGTNSQPRSLSPSSTLSPLDQRLLLQQQQHFATSHTASSSPILGSTRLRTLQSPLQHPQPPALQPGSSNSSTITATATNLRSTSSAYLRQQSTPTPTSVQQQRQQEYAYASVVSLGPATKRALETLQAEIIALNERVDDIRQEILRRNPQHAIVSSSSAADGDDWDGWKWVIKAAIKHAAVNLLTVLLLYLLFKRGPLVSASQFSQMWHKLRNRLRVVTVVV</sequence>
<evidence type="ECO:0000256" key="1">
    <source>
        <dbReference type="SAM" id="MobiDB-lite"/>
    </source>
</evidence>
<evidence type="ECO:0008006" key="4">
    <source>
        <dbReference type="Google" id="ProtNLM"/>
    </source>
</evidence>
<dbReference type="EMBL" id="MCGT01000007">
    <property type="protein sequence ID" value="ORX58324.1"/>
    <property type="molecule type" value="Genomic_DNA"/>
</dbReference>
<accession>A0A1X2GPH3</accession>
<feature type="compositionally biased region" description="Acidic residues" evidence="1">
    <location>
        <begin position="72"/>
        <end position="107"/>
    </location>
</feature>
<comment type="caution">
    <text evidence="2">The sequence shown here is derived from an EMBL/GenBank/DDBJ whole genome shotgun (WGS) entry which is preliminary data.</text>
</comment>
<reference evidence="2 3" key="1">
    <citation type="submission" date="2016-07" db="EMBL/GenBank/DDBJ databases">
        <title>Pervasive Adenine N6-methylation of Active Genes in Fungi.</title>
        <authorList>
            <consortium name="DOE Joint Genome Institute"/>
            <person name="Mondo S.J."/>
            <person name="Dannebaum R.O."/>
            <person name="Kuo R.C."/>
            <person name="Labutti K."/>
            <person name="Haridas S."/>
            <person name="Kuo A."/>
            <person name="Salamov A."/>
            <person name="Ahrendt S.R."/>
            <person name="Lipzen A."/>
            <person name="Sullivan W."/>
            <person name="Andreopoulos W.B."/>
            <person name="Clum A."/>
            <person name="Lindquist E."/>
            <person name="Daum C."/>
            <person name="Ramamoorthy G.K."/>
            <person name="Gryganskyi A."/>
            <person name="Culley D."/>
            <person name="Magnuson J.K."/>
            <person name="James T.Y."/>
            <person name="O'Malley M.A."/>
            <person name="Stajich J.E."/>
            <person name="Spatafora J.W."/>
            <person name="Visel A."/>
            <person name="Grigoriev I.V."/>
        </authorList>
    </citation>
    <scope>NUCLEOTIDE SEQUENCE [LARGE SCALE GENOMIC DNA]</scope>
    <source>
        <strain evidence="2 3">NRRL 3301</strain>
    </source>
</reference>
<evidence type="ECO:0000313" key="3">
    <source>
        <dbReference type="Proteomes" id="UP000242146"/>
    </source>
</evidence>
<feature type="compositionally biased region" description="Low complexity" evidence="1">
    <location>
        <begin position="119"/>
        <end position="133"/>
    </location>
</feature>
<feature type="region of interest" description="Disordered" evidence="1">
    <location>
        <begin position="72"/>
        <end position="245"/>
    </location>
</feature>
<dbReference type="Proteomes" id="UP000242146">
    <property type="component" value="Unassembled WGS sequence"/>
</dbReference>
<dbReference type="AlphaFoldDB" id="A0A1X2GPH3"/>
<feature type="compositionally biased region" description="Low complexity" evidence="1">
    <location>
        <begin position="293"/>
        <end position="302"/>
    </location>
</feature>
<gene>
    <name evidence="2" type="ORF">DM01DRAFT_1223371</name>
</gene>
<feature type="compositionally biased region" description="Polar residues" evidence="1">
    <location>
        <begin position="149"/>
        <end position="158"/>
    </location>
</feature>
<feature type="compositionally biased region" description="Low complexity" evidence="1">
    <location>
        <begin position="234"/>
        <end position="245"/>
    </location>
</feature>